<evidence type="ECO:0000313" key="1">
    <source>
        <dbReference type="EMBL" id="RKF56140.1"/>
    </source>
</evidence>
<comment type="caution">
    <text evidence="1">The sequence shown here is derived from an EMBL/GenBank/DDBJ whole genome shotgun (WGS) entry which is preliminary data.</text>
</comment>
<dbReference type="EMBL" id="MCBR01019907">
    <property type="protein sequence ID" value="RKF56140.1"/>
    <property type="molecule type" value="Genomic_DNA"/>
</dbReference>
<evidence type="ECO:0000313" key="2">
    <source>
        <dbReference type="Proteomes" id="UP000285405"/>
    </source>
</evidence>
<proteinExistence type="predicted"/>
<gene>
    <name evidence="1" type="ORF">GcC1_199055</name>
</gene>
<name>A0A420HFB3_9PEZI</name>
<dbReference type="Proteomes" id="UP000285405">
    <property type="component" value="Unassembled WGS sequence"/>
</dbReference>
<dbReference type="AlphaFoldDB" id="A0A420HFB3"/>
<sequence>MLMSMKQKFNYHQIPLWKEVESLPELKMIELRIL</sequence>
<organism evidence="1 2">
    <name type="scientific">Golovinomyces cichoracearum</name>
    <dbReference type="NCBI Taxonomy" id="62708"/>
    <lineage>
        <taxon>Eukaryota</taxon>
        <taxon>Fungi</taxon>
        <taxon>Dikarya</taxon>
        <taxon>Ascomycota</taxon>
        <taxon>Pezizomycotina</taxon>
        <taxon>Leotiomycetes</taxon>
        <taxon>Erysiphales</taxon>
        <taxon>Erysiphaceae</taxon>
        <taxon>Golovinomyces</taxon>
    </lineage>
</organism>
<protein>
    <submittedName>
        <fullName evidence="1">Uncharacterized protein</fullName>
    </submittedName>
</protein>
<accession>A0A420HFB3</accession>
<reference evidence="1 2" key="1">
    <citation type="journal article" date="2018" name="BMC Genomics">
        <title>Comparative genome analyses reveal sequence features reflecting distinct modes of host-adaptation between dicot and monocot powdery mildew.</title>
        <authorList>
            <person name="Wu Y."/>
            <person name="Ma X."/>
            <person name="Pan Z."/>
            <person name="Kale S.D."/>
            <person name="Song Y."/>
            <person name="King H."/>
            <person name="Zhang Q."/>
            <person name="Presley C."/>
            <person name="Deng X."/>
            <person name="Wei C.I."/>
            <person name="Xiao S."/>
        </authorList>
    </citation>
    <scope>NUCLEOTIDE SEQUENCE [LARGE SCALE GENOMIC DNA]</scope>
    <source>
        <strain evidence="1">UCSC1</strain>
    </source>
</reference>